<dbReference type="AlphaFoldDB" id="A0A4Z0W7P1"/>
<proteinExistence type="inferred from homology"/>
<feature type="domain" description="Nitroreductase" evidence="6">
    <location>
        <begin position="9"/>
        <end position="197"/>
    </location>
</feature>
<accession>A0A4Z0W7P1</accession>
<dbReference type="PANTHER" id="PTHR43673">
    <property type="entry name" value="NAD(P)H NITROREDUCTASE YDGI-RELATED"/>
    <property type="match status" value="1"/>
</dbReference>
<evidence type="ECO:0000313" key="7">
    <source>
        <dbReference type="EMBL" id="TGG91570.1"/>
    </source>
</evidence>
<evidence type="ECO:0000313" key="8">
    <source>
        <dbReference type="Proteomes" id="UP000297475"/>
    </source>
</evidence>
<reference evidence="7 8" key="1">
    <citation type="submission" date="2019-04" db="EMBL/GenBank/DDBJ databases">
        <title>Natronospirillum operosus gen. nov., sp. nov., a haloalkaliphilic satellite isolated from decaying biomass of laboratory culture of cyanobacterium Geitlerinema sp. and proposal of Natronospirillaceae fam. nov. and Saccharospirillaceae fam. nov.</title>
        <authorList>
            <person name="Kevbrin V."/>
            <person name="Boltyanskaya Y."/>
            <person name="Koziaeva V."/>
            <person name="Grouzdev D.S."/>
            <person name="Park M."/>
            <person name="Cho J."/>
        </authorList>
    </citation>
    <scope>NUCLEOTIDE SEQUENCE [LARGE SCALE GENOMIC DNA]</scope>
    <source>
        <strain evidence="7 8">G-116</strain>
    </source>
</reference>
<evidence type="ECO:0000256" key="5">
    <source>
        <dbReference type="ARBA" id="ARBA00023002"/>
    </source>
</evidence>
<dbReference type="InterPro" id="IPR000415">
    <property type="entry name" value="Nitroreductase-like"/>
</dbReference>
<evidence type="ECO:0000256" key="2">
    <source>
        <dbReference type="ARBA" id="ARBA00007118"/>
    </source>
</evidence>
<sequence>MVNVTQALQFRRSVRRFTTEPVNHQQVTTLLELARQAPSGANLQPGFVRVLTGAPLCRLSARLCAAFEQGDTRAEEYCYFPSPMPAHLKERQRQVGYALYQSLGIARRDIEGRKAQHRRNFEFFNAPVGLVITIERGLGKGCFMDLGMFIQSIFLAATEQGLGSCGIGALASYHHVIRDELNIPADEIVVCGMAIGHADPDAPENQFDTQRLPLPEFSRFSGFED</sequence>
<organism evidence="7 8">
    <name type="scientific">Natronospirillum operosum</name>
    <dbReference type="NCBI Taxonomy" id="2759953"/>
    <lineage>
        <taxon>Bacteria</taxon>
        <taxon>Pseudomonadati</taxon>
        <taxon>Pseudomonadota</taxon>
        <taxon>Gammaproteobacteria</taxon>
        <taxon>Oceanospirillales</taxon>
        <taxon>Natronospirillaceae</taxon>
        <taxon>Natronospirillum</taxon>
    </lineage>
</organism>
<keyword evidence="4" id="KW-0288">FMN</keyword>
<dbReference type="Pfam" id="PF00881">
    <property type="entry name" value="Nitroreductase"/>
    <property type="match status" value="1"/>
</dbReference>
<evidence type="ECO:0000256" key="1">
    <source>
        <dbReference type="ARBA" id="ARBA00001917"/>
    </source>
</evidence>
<keyword evidence="8" id="KW-1185">Reference proteome</keyword>
<gene>
    <name evidence="7" type="ORF">E4656_16205</name>
</gene>
<keyword evidence="3" id="KW-0285">Flavoprotein</keyword>
<dbReference type="PANTHER" id="PTHR43673:SF2">
    <property type="entry name" value="NITROREDUCTASE"/>
    <property type="match status" value="1"/>
</dbReference>
<dbReference type="Gene3D" id="3.40.109.10">
    <property type="entry name" value="NADH Oxidase"/>
    <property type="match status" value="1"/>
</dbReference>
<comment type="similarity">
    <text evidence="2">Belongs to the nitroreductase family.</text>
</comment>
<dbReference type="CDD" id="cd02136">
    <property type="entry name" value="PnbA_NfnB-like"/>
    <property type="match status" value="1"/>
</dbReference>
<dbReference type="SUPFAM" id="SSF55469">
    <property type="entry name" value="FMN-dependent nitroreductase-like"/>
    <property type="match status" value="1"/>
</dbReference>
<dbReference type="RefSeq" id="WP_135484354.1">
    <property type="nucleotide sequence ID" value="NZ_SRMF01000008.1"/>
</dbReference>
<dbReference type="InterPro" id="IPR029479">
    <property type="entry name" value="Nitroreductase"/>
</dbReference>
<comment type="cofactor">
    <cofactor evidence="1">
        <name>FMN</name>
        <dbReference type="ChEBI" id="CHEBI:58210"/>
    </cofactor>
</comment>
<evidence type="ECO:0000256" key="3">
    <source>
        <dbReference type="ARBA" id="ARBA00022630"/>
    </source>
</evidence>
<dbReference type="GO" id="GO:0016491">
    <property type="term" value="F:oxidoreductase activity"/>
    <property type="evidence" value="ECO:0007669"/>
    <property type="project" value="UniProtKB-KW"/>
</dbReference>
<comment type="caution">
    <text evidence="7">The sequence shown here is derived from an EMBL/GenBank/DDBJ whole genome shotgun (WGS) entry which is preliminary data.</text>
</comment>
<keyword evidence="5" id="KW-0560">Oxidoreductase</keyword>
<name>A0A4Z0W7P1_9GAMM</name>
<dbReference type="OrthoDB" id="9784375at2"/>
<dbReference type="EMBL" id="SRMF01000008">
    <property type="protein sequence ID" value="TGG91570.1"/>
    <property type="molecule type" value="Genomic_DNA"/>
</dbReference>
<evidence type="ECO:0000256" key="4">
    <source>
        <dbReference type="ARBA" id="ARBA00022643"/>
    </source>
</evidence>
<evidence type="ECO:0000259" key="6">
    <source>
        <dbReference type="Pfam" id="PF00881"/>
    </source>
</evidence>
<dbReference type="Proteomes" id="UP000297475">
    <property type="component" value="Unassembled WGS sequence"/>
</dbReference>
<protein>
    <submittedName>
        <fullName evidence="7">Nitroreductase</fullName>
    </submittedName>
</protein>